<gene>
    <name evidence="6" type="primary">hipA</name>
    <name evidence="6" type="ORF">GCM10009409_32470</name>
</gene>
<dbReference type="Gene3D" id="1.10.1070.20">
    <property type="match status" value="1"/>
</dbReference>
<feature type="domain" description="HipA-like C-terminal" evidence="4">
    <location>
        <begin position="147"/>
        <end position="388"/>
    </location>
</feature>
<dbReference type="PANTHER" id="PTHR37419:SF1">
    <property type="entry name" value="SERINE_THREONINE-PROTEIN KINASE TOXIN HIPA"/>
    <property type="match status" value="1"/>
</dbReference>
<dbReference type="NCBIfam" id="TIGR03071">
    <property type="entry name" value="couple_hipA"/>
    <property type="match status" value="1"/>
</dbReference>
<evidence type="ECO:0000259" key="4">
    <source>
        <dbReference type="Pfam" id="PF07804"/>
    </source>
</evidence>
<comment type="caution">
    <text evidence="6">The sequence shown here is derived from an EMBL/GenBank/DDBJ whole genome shotgun (WGS) entry which is preliminary data.</text>
</comment>
<accession>A0ABQ2QBM9</accession>
<sequence>MMSTAEKLTLDMHLGDQIIGELSFDPATETFTVQYSHSWQQGGFPISPMIPLEGTANSHQIAMFLVNLLPENKGLEYLIESLGVSRGNTFALIRGIGLDTAGAISFLPKGALLPSTTFREVSADEVVKRIEDPQLWPMEVWDGKPRLSVAGVQSKLNLFYNGKIFGFGDGTLASTHILKFAQYRHLVINEFVTMRLAKAINNNVAHVEIINFGQHKSLCVERFDRRYIPEHQKVLRRHMIDSCQALGFSVSKKYERNFGTGRDVRNIREGVSFVRLFSLASQCTNPAAAKQDMLQWALFNLLSGNADAHGKNYSFFMTPTGMVPTPWYDLVNVAMYKDFEQEMAMAIDDEFDPNRIYAYQLASFAEELNFPRALLVSNLTKMATKIEQVIDDVIVMLPALDKDEHTFVADYRQQLMVRCQRYLDMATEVKTVEL</sequence>
<proteinExistence type="inferred from homology"/>
<keyword evidence="3 6" id="KW-0418">Kinase</keyword>
<dbReference type="Pfam" id="PF07804">
    <property type="entry name" value="HipA_C"/>
    <property type="match status" value="1"/>
</dbReference>
<reference evidence="7" key="1">
    <citation type="journal article" date="2019" name="Int. J. Syst. Evol. Microbiol.">
        <title>The Global Catalogue of Microorganisms (GCM) 10K type strain sequencing project: providing services to taxonomists for standard genome sequencing and annotation.</title>
        <authorList>
            <consortium name="The Broad Institute Genomics Platform"/>
            <consortium name="The Broad Institute Genome Sequencing Center for Infectious Disease"/>
            <person name="Wu L."/>
            <person name="Ma J."/>
        </authorList>
    </citation>
    <scope>NUCLEOTIDE SEQUENCE [LARGE SCALE GENOMIC DNA]</scope>
    <source>
        <strain evidence="7">JCM 32304</strain>
    </source>
</reference>
<dbReference type="Pfam" id="PF13657">
    <property type="entry name" value="Couple_hipA"/>
    <property type="match status" value="1"/>
</dbReference>
<evidence type="ECO:0000256" key="1">
    <source>
        <dbReference type="ARBA" id="ARBA00010164"/>
    </source>
</evidence>
<dbReference type="EMBL" id="BMQV01000042">
    <property type="protein sequence ID" value="GGP64508.1"/>
    <property type="molecule type" value="Genomic_DNA"/>
</dbReference>
<name>A0ABQ2QBM9_9GAMM</name>
<protein>
    <submittedName>
        <fullName evidence="6">Serine/threonine-protein kinase HipA</fullName>
    </submittedName>
</protein>
<feature type="domain" description="HipA N-terminal subdomain 1" evidence="5">
    <location>
        <begin position="10"/>
        <end position="106"/>
    </location>
</feature>
<evidence type="ECO:0000313" key="7">
    <source>
        <dbReference type="Proteomes" id="UP000654367"/>
    </source>
</evidence>
<keyword evidence="7" id="KW-1185">Reference proteome</keyword>
<dbReference type="PANTHER" id="PTHR37419">
    <property type="entry name" value="SERINE/THREONINE-PROTEIN KINASE TOXIN HIPA"/>
    <property type="match status" value="1"/>
</dbReference>
<dbReference type="InterPro" id="IPR017508">
    <property type="entry name" value="HipA_N1"/>
</dbReference>
<dbReference type="InterPro" id="IPR012893">
    <property type="entry name" value="HipA-like_C"/>
</dbReference>
<evidence type="ECO:0000259" key="5">
    <source>
        <dbReference type="Pfam" id="PF13657"/>
    </source>
</evidence>
<dbReference type="GO" id="GO:0016301">
    <property type="term" value="F:kinase activity"/>
    <property type="evidence" value="ECO:0007669"/>
    <property type="project" value="UniProtKB-KW"/>
</dbReference>
<comment type="similarity">
    <text evidence="1">Belongs to the HipA Ser/Thr kinase family.</text>
</comment>
<evidence type="ECO:0000256" key="3">
    <source>
        <dbReference type="ARBA" id="ARBA00022777"/>
    </source>
</evidence>
<evidence type="ECO:0000256" key="2">
    <source>
        <dbReference type="ARBA" id="ARBA00022679"/>
    </source>
</evidence>
<keyword evidence="2" id="KW-0808">Transferase</keyword>
<dbReference type="InterPro" id="IPR052028">
    <property type="entry name" value="HipA_Ser/Thr_kinase"/>
</dbReference>
<dbReference type="CDD" id="cd17809">
    <property type="entry name" value="HipA_So_like"/>
    <property type="match status" value="1"/>
</dbReference>
<organism evidence="6 7">
    <name type="scientific">Shewanella saliphila</name>
    <dbReference type="NCBI Taxonomy" id="2282698"/>
    <lineage>
        <taxon>Bacteria</taxon>
        <taxon>Pseudomonadati</taxon>
        <taxon>Pseudomonadota</taxon>
        <taxon>Gammaproteobacteria</taxon>
        <taxon>Alteromonadales</taxon>
        <taxon>Shewanellaceae</taxon>
        <taxon>Shewanella</taxon>
    </lineage>
</organism>
<evidence type="ECO:0000313" key="6">
    <source>
        <dbReference type="EMBL" id="GGP64508.1"/>
    </source>
</evidence>
<dbReference type="Proteomes" id="UP000654367">
    <property type="component" value="Unassembled WGS sequence"/>
</dbReference>